<keyword evidence="2 7" id="KW-0548">Nucleotidyltransferase</keyword>
<dbReference type="SUPFAM" id="SSF53448">
    <property type="entry name" value="Nucleotide-diphospho-sugar transferases"/>
    <property type="match status" value="1"/>
</dbReference>
<dbReference type="Pfam" id="PF00483">
    <property type="entry name" value="NTP_transferase"/>
    <property type="match status" value="1"/>
</dbReference>
<dbReference type="GO" id="GO:0005525">
    <property type="term" value="F:GTP binding"/>
    <property type="evidence" value="ECO:0007669"/>
    <property type="project" value="UniProtKB-KW"/>
</dbReference>
<dbReference type="Pfam" id="PF22640">
    <property type="entry name" value="ManC_GMP_beta-helix"/>
    <property type="match status" value="1"/>
</dbReference>
<keyword evidence="4" id="KW-0342">GTP-binding</keyword>
<dbReference type="EC" id="5.3.1.8" evidence="7"/>
<evidence type="ECO:0000313" key="7">
    <source>
        <dbReference type="EMBL" id="VAX21564.1"/>
    </source>
</evidence>
<dbReference type="AlphaFoldDB" id="A0A3B1CC30"/>
<dbReference type="GO" id="GO:0004476">
    <property type="term" value="F:mannose-6-phosphate isomerase activity"/>
    <property type="evidence" value="ECO:0007669"/>
    <property type="project" value="UniProtKB-EC"/>
</dbReference>
<evidence type="ECO:0000256" key="3">
    <source>
        <dbReference type="ARBA" id="ARBA00022741"/>
    </source>
</evidence>
<sequence length="357" mass="39321">MIFSVIMAGGKGTRFWPLSRENHPKQLLSIVGDTTMIQSTYERIKPLSGSDRVIVITGSAHADEIKKQLPEIPPENIVAEPVGRNTAPCVALAAMIAQKQDPNAVLGVYPADHVITNEEVFRNTAQVLINALKSDSKKLGTMGIVPTYPETGFGYIHRSAKTLNNVYTAKEFCEKPDIGTAKRYMESGEYYWNAGVFFWRADTILNEIKNNLPELWEKMKPIDNAIGSPDFADVMNEIYPDLPSISIDYGVMEKAGKAGNVLVAPADPGWSDVGSWRSLYDLVPADDAGNRQRGKVITVNSHGTLVYNEKRLVALVGVDDVIVVETDDAILVLNKNQAQNVREVTEKLKEQGLTGYL</sequence>
<dbReference type="CDD" id="cd02509">
    <property type="entry name" value="GDP-M1P_Guanylyltransferase"/>
    <property type="match status" value="1"/>
</dbReference>
<dbReference type="InterPro" id="IPR049577">
    <property type="entry name" value="GMPP_N"/>
</dbReference>
<evidence type="ECO:0000259" key="5">
    <source>
        <dbReference type="Pfam" id="PF00483"/>
    </source>
</evidence>
<organism evidence="7">
    <name type="scientific">hydrothermal vent metagenome</name>
    <dbReference type="NCBI Taxonomy" id="652676"/>
    <lineage>
        <taxon>unclassified sequences</taxon>
        <taxon>metagenomes</taxon>
        <taxon>ecological metagenomes</taxon>
    </lineage>
</organism>
<dbReference type="InterPro" id="IPR054566">
    <property type="entry name" value="ManC/GMP-like_b-helix"/>
</dbReference>
<reference evidence="7" key="1">
    <citation type="submission" date="2018-06" db="EMBL/GenBank/DDBJ databases">
        <authorList>
            <person name="Zhirakovskaya E."/>
        </authorList>
    </citation>
    <scope>NUCLEOTIDE SEQUENCE</scope>
</reference>
<evidence type="ECO:0000259" key="6">
    <source>
        <dbReference type="Pfam" id="PF22640"/>
    </source>
</evidence>
<keyword evidence="7" id="KW-0413">Isomerase</keyword>
<keyword evidence="1 7" id="KW-0808">Transferase</keyword>
<feature type="domain" description="MannoseP isomerase/GMP-like beta-helix" evidence="6">
    <location>
        <begin position="294"/>
        <end position="348"/>
    </location>
</feature>
<evidence type="ECO:0000256" key="2">
    <source>
        <dbReference type="ARBA" id="ARBA00022695"/>
    </source>
</evidence>
<dbReference type="GO" id="GO:0004475">
    <property type="term" value="F:mannose-1-phosphate guanylyltransferase (GTP) activity"/>
    <property type="evidence" value="ECO:0007669"/>
    <property type="project" value="UniProtKB-EC"/>
</dbReference>
<evidence type="ECO:0000256" key="1">
    <source>
        <dbReference type="ARBA" id="ARBA00022679"/>
    </source>
</evidence>
<dbReference type="SUPFAM" id="SSF159283">
    <property type="entry name" value="Guanosine diphospho-D-mannose pyrophosphorylase/mannose-6-phosphate isomerase linker domain"/>
    <property type="match status" value="1"/>
</dbReference>
<accession>A0A3B1CC30</accession>
<dbReference type="PANTHER" id="PTHR46390">
    <property type="entry name" value="MANNOSE-1-PHOSPHATE GUANYLYLTRANSFERASE"/>
    <property type="match status" value="1"/>
</dbReference>
<dbReference type="EMBL" id="UOGC01000122">
    <property type="protein sequence ID" value="VAX21564.1"/>
    <property type="molecule type" value="Genomic_DNA"/>
</dbReference>
<dbReference type="PANTHER" id="PTHR46390:SF1">
    <property type="entry name" value="MANNOSE-1-PHOSPHATE GUANYLYLTRANSFERASE"/>
    <property type="match status" value="1"/>
</dbReference>
<dbReference type="FunFam" id="3.90.550.10:FF:000046">
    <property type="entry name" value="Mannose-1-phosphate guanylyltransferase (GDP)"/>
    <property type="match status" value="1"/>
</dbReference>
<proteinExistence type="predicted"/>
<dbReference type="InterPro" id="IPR051161">
    <property type="entry name" value="Mannose-6P_isomerase_type2"/>
</dbReference>
<dbReference type="GO" id="GO:0009298">
    <property type="term" value="P:GDP-mannose biosynthetic process"/>
    <property type="evidence" value="ECO:0007669"/>
    <property type="project" value="TreeGrafter"/>
</dbReference>
<keyword evidence="3" id="KW-0547">Nucleotide-binding</keyword>
<dbReference type="Gene3D" id="3.90.550.10">
    <property type="entry name" value="Spore Coat Polysaccharide Biosynthesis Protein SpsA, Chain A"/>
    <property type="match status" value="1"/>
</dbReference>
<gene>
    <name evidence="7" type="ORF">MNBD_NITROSPINAE01-1845</name>
</gene>
<evidence type="ECO:0000256" key="4">
    <source>
        <dbReference type="ARBA" id="ARBA00023134"/>
    </source>
</evidence>
<feature type="domain" description="Nucleotidyl transferase" evidence="5">
    <location>
        <begin position="4"/>
        <end position="283"/>
    </location>
</feature>
<name>A0A3B1CC30_9ZZZZ</name>
<dbReference type="InterPro" id="IPR029044">
    <property type="entry name" value="Nucleotide-diphossugar_trans"/>
</dbReference>
<dbReference type="InterPro" id="IPR005835">
    <property type="entry name" value="NTP_transferase_dom"/>
</dbReference>
<protein>
    <submittedName>
        <fullName evidence="7">Mannose-1-phosphate guanylyltransferase / Mannose-6-phosphate isomerase</fullName>
        <ecNumber evidence="7">2.7.7.13</ecNumber>
        <ecNumber evidence="7">5.3.1.8</ecNumber>
    </submittedName>
</protein>
<dbReference type="EC" id="2.7.7.13" evidence="7"/>